<evidence type="ECO:0000256" key="1">
    <source>
        <dbReference type="ARBA" id="ARBA00022722"/>
    </source>
</evidence>
<dbReference type="SUPFAM" id="SSF51556">
    <property type="entry name" value="Metallo-dependent hydrolases"/>
    <property type="match status" value="1"/>
</dbReference>
<dbReference type="InterPro" id="IPR032466">
    <property type="entry name" value="Metal_Hydrolase"/>
</dbReference>
<dbReference type="PANTHER" id="PTHR10060:SF14">
    <property type="entry name" value="RELATED DEOXYRIBONUCLEASE, PUTATIVE-RELATED"/>
    <property type="match status" value="1"/>
</dbReference>
<dbReference type="GO" id="GO:0008296">
    <property type="term" value="F:3'-5'-DNA exonuclease activity"/>
    <property type="evidence" value="ECO:0007669"/>
    <property type="project" value="TreeGrafter"/>
</dbReference>
<dbReference type="PANTHER" id="PTHR10060">
    <property type="entry name" value="TATD FAMILY DEOXYRIBONUCLEASE"/>
    <property type="match status" value="1"/>
</dbReference>
<keyword evidence="1" id="KW-0540">Nuclease</keyword>
<sequence length="391" mass="44714">MLEQQNHSMVVAEAGDTPTAFRNCVPQLFLEDIYRTTIRIIKMRSACLIDVALNLTDCVFHGVDWKGKRLHDDDFEHVLSRAASVGVETMIITGTSLAQSVKAVRLCRKYKERGLRCTVGVHPAHASEFSRPLVLSDVESFAEDESSVITPKNNDASFSPEEEDANSTCRLEYLEKLIRDNKDVVVAVGEIGIDYAELSYCPRETQETYFIKQLDAFSRLGLPFLLHSRECGDHFTRLLGEWMEKQPTDQPPFCGVVHSFNGSPEEQRFLLEKGLFLSINGSAFRERRLAEQVCQIPLDRLMFETDAPWCDIRNKDYGFQYVKTQFPTTKKKKPLVMGTCLERRNEPCHMVQVVEVFTGCYNEFNKDKPITQEAVMERVYHTTNSFFHLSP</sequence>
<dbReference type="EMBL" id="LR877149">
    <property type="protein sequence ID" value="CAD2215518.1"/>
    <property type="molecule type" value="Genomic_DNA"/>
</dbReference>
<dbReference type="Pfam" id="PF01026">
    <property type="entry name" value="TatD_DNase"/>
    <property type="match status" value="1"/>
</dbReference>
<accession>A0A7G2C6R7</accession>
<organism evidence="2 3">
    <name type="scientific">Angomonas deanei</name>
    <dbReference type="NCBI Taxonomy" id="59799"/>
    <lineage>
        <taxon>Eukaryota</taxon>
        <taxon>Discoba</taxon>
        <taxon>Euglenozoa</taxon>
        <taxon>Kinetoplastea</taxon>
        <taxon>Metakinetoplastina</taxon>
        <taxon>Trypanosomatida</taxon>
        <taxon>Trypanosomatidae</taxon>
        <taxon>Strigomonadinae</taxon>
        <taxon>Angomonas</taxon>
    </lineage>
</organism>
<dbReference type="InterPro" id="IPR001130">
    <property type="entry name" value="TatD-like"/>
</dbReference>
<dbReference type="Gene3D" id="3.20.20.140">
    <property type="entry name" value="Metal-dependent hydrolases"/>
    <property type="match status" value="1"/>
</dbReference>
<protein>
    <submittedName>
        <fullName evidence="2">TatD related DNase, putative</fullName>
    </submittedName>
</protein>
<dbReference type="AlphaFoldDB" id="A0A7G2C6R7"/>
<evidence type="ECO:0000313" key="2">
    <source>
        <dbReference type="EMBL" id="CAD2215518.1"/>
    </source>
</evidence>
<keyword evidence="1" id="KW-0378">Hydrolase</keyword>
<dbReference type="InterPro" id="IPR050891">
    <property type="entry name" value="TatD-type_Hydrolase"/>
</dbReference>
<reference evidence="2 3" key="1">
    <citation type="submission" date="2020-08" db="EMBL/GenBank/DDBJ databases">
        <authorList>
            <person name="Newling K."/>
            <person name="Davey J."/>
            <person name="Forrester S."/>
        </authorList>
    </citation>
    <scope>NUCLEOTIDE SEQUENCE [LARGE SCALE GENOMIC DNA]</scope>
    <source>
        <strain evidence="3">Crithidia deanei Carvalho (ATCC PRA-265)</strain>
    </source>
</reference>
<dbReference type="GO" id="GO:0005829">
    <property type="term" value="C:cytosol"/>
    <property type="evidence" value="ECO:0007669"/>
    <property type="project" value="TreeGrafter"/>
</dbReference>
<keyword evidence="3" id="KW-1185">Reference proteome</keyword>
<name>A0A7G2C6R7_9TRYP</name>
<evidence type="ECO:0000313" key="3">
    <source>
        <dbReference type="Proteomes" id="UP000515908"/>
    </source>
</evidence>
<dbReference type="Proteomes" id="UP000515908">
    <property type="component" value="Chromosome 05"/>
</dbReference>
<dbReference type="VEuPathDB" id="TriTrypDB:ADEAN_000297300"/>
<gene>
    <name evidence="2" type="ORF">ADEAN_000297300</name>
</gene>
<proteinExistence type="predicted"/>
<dbReference type="CDD" id="cd01310">
    <property type="entry name" value="TatD_DNAse"/>
    <property type="match status" value="1"/>
</dbReference>